<keyword evidence="2" id="KW-1185">Reference proteome</keyword>
<organism evidence="1 2">
    <name type="scientific">Haloterrigena alkaliphila</name>
    <dbReference type="NCBI Taxonomy" id="2816475"/>
    <lineage>
        <taxon>Archaea</taxon>
        <taxon>Methanobacteriati</taxon>
        <taxon>Methanobacteriota</taxon>
        <taxon>Stenosarchaea group</taxon>
        <taxon>Halobacteria</taxon>
        <taxon>Halobacteriales</taxon>
        <taxon>Natrialbaceae</taxon>
        <taxon>Haloterrigena</taxon>
    </lineage>
</organism>
<accession>A0A8A2VDV4</accession>
<name>A0A8A2VDV4_9EURY</name>
<dbReference type="Proteomes" id="UP000663203">
    <property type="component" value="Chromosome"/>
</dbReference>
<dbReference type="EMBL" id="CP071462">
    <property type="protein sequence ID" value="QSW98890.1"/>
    <property type="molecule type" value="Genomic_DNA"/>
</dbReference>
<dbReference type="RefSeq" id="WP_207288498.1">
    <property type="nucleotide sequence ID" value="NZ_CP071462.1"/>
</dbReference>
<proteinExistence type="predicted"/>
<evidence type="ECO:0000313" key="2">
    <source>
        <dbReference type="Proteomes" id="UP000663203"/>
    </source>
</evidence>
<sequence>MNTVVENGERRRAAARCARCGRIGIVYVWPDGTRKPLGQTAFCDCDEQTLRLLEEEREAGGDGP</sequence>
<dbReference type="GeneID" id="63188862"/>
<protein>
    <submittedName>
        <fullName evidence="1">Uncharacterized protein</fullName>
    </submittedName>
</protein>
<reference evidence="1 2" key="1">
    <citation type="submission" date="2021-03" db="EMBL/GenBank/DDBJ databases">
        <title>Haloterrigena longa sp. nov. and Haloterrigena limicola sp. nov., extremely halophilic archaea isolated from a salt lake.</title>
        <authorList>
            <person name="Henglin C."/>
        </authorList>
    </citation>
    <scope>NUCLEOTIDE SEQUENCE [LARGE SCALE GENOMIC DNA]</scope>
    <source>
        <strain evidence="1 2">KZCA68</strain>
    </source>
</reference>
<dbReference type="AlphaFoldDB" id="A0A8A2VDV4"/>
<gene>
    <name evidence="1" type="ORF">J0X25_16115</name>
</gene>
<evidence type="ECO:0000313" key="1">
    <source>
        <dbReference type="EMBL" id="QSW98890.1"/>
    </source>
</evidence>
<dbReference type="KEGG" id="hakz:J0X25_16115"/>